<dbReference type="PRINTS" id="PR00725">
    <property type="entry name" value="DADACBPTASE1"/>
</dbReference>
<keyword evidence="6" id="KW-0961">Cell wall biogenesis/degradation</keyword>
<dbReference type="PANTHER" id="PTHR21581:SF6">
    <property type="entry name" value="TRAFFICKING PROTEIN PARTICLE COMPLEX SUBUNIT 12"/>
    <property type="match status" value="1"/>
</dbReference>
<reference evidence="10 11" key="1">
    <citation type="journal article" date="2019" name="Int. J. Syst. Evol. Microbiol.">
        <title>The Global Catalogue of Microorganisms (GCM) 10K type strain sequencing project: providing services to taxonomists for standard genome sequencing and annotation.</title>
        <authorList>
            <consortium name="The Broad Institute Genomics Platform"/>
            <consortium name="The Broad Institute Genome Sequencing Center for Infectious Disease"/>
            <person name="Wu L."/>
            <person name="Ma J."/>
        </authorList>
    </citation>
    <scope>NUCLEOTIDE SEQUENCE [LARGE SCALE GENOMIC DNA]</scope>
    <source>
        <strain evidence="10 11">JCM 1417</strain>
    </source>
</reference>
<gene>
    <name evidence="10" type="ORF">GCM10008908_12570</name>
</gene>
<evidence type="ECO:0000256" key="2">
    <source>
        <dbReference type="ARBA" id="ARBA00022729"/>
    </source>
</evidence>
<evidence type="ECO:0000256" key="3">
    <source>
        <dbReference type="ARBA" id="ARBA00022801"/>
    </source>
</evidence>
<feature type="transmembrane region" description="Helical" evidence="8">
    <location>
        <begin position="15"/>
        <end position="34"/>
    </location>
</feature>
<dbReference type="SUPFAM" id="SSF56601">
    <property type="entry name" value="beta-lactamase/transpeptidase-like"/>
    <property type="match status" value="1"/>
</dbReference>
<keyword evidence="8" id="KW-0812">Transmembrane</keyword>
<dbReference type="InterPro" id="IPR018044">
    <property type="entry name" value="Peptidase_S11"/>
</dbReference>
<keyword evidence="2" id="KW-0732">Signal</keyword>
<evidence type="ECO:0000259" key="9">
    <source>
        <dbReference type="Pfam" id="PF00768"/>
    </source>
</evidence>
<dbReference type="PANTHER" id="PTHR21581">
    <property type="entry name" value="D-ALANYL-D-ALANINE CARBOXYPEPTIDASE"/>
    <property type="match status" value="1"/>
</dbReference>
<evidence type="ECO:0000256" key="7">
    <source>
        <dbReference type="RuleBase" id="RU004016"/>
    </source>
</evidence>
<comment type="caution">
    <text evidence="10">The sequence shown here is derived from an EMBL/GenBank/DDBJ whole genome shotgun (WGS) entry which is preliminary data.</text>
</comment>
<organism evidence="10 11">
    <name type="scientific">Clostridium subterminale</name>
    <dbReference type="NCBI Taxonomy" id="1550"/>
    <lineage>
        <taxon>Bacteria</taxon>
        <taxon>Bacillati</taxon>
        <taxon>Bacillota</taxon>
        <taxon>Clostridia</taxon>
        <taxon>Eubacteriales</taxon>
        <taxon>Clostridiaceae</taxon>
        <taxon>Clostridium</taxon>
    </lineage>
</organism>
<keyword evidence="10" id="KW-0121">Carboxypeptidase</keyword>
<protein>
    <submittedName>
        <fullName evidence="10">D-alanyl-D-alanine carboxypeptidase</fullName>
    </submittedName>
</protein>
<keyword evidence="3" id="KW-0378">Hydrolase</keyword>
<evidence type="ECO:0000256" key="5">
    <source>
        <dbReference type="ARBA" id="ARBA00022984"/>
    </source>
</evidence>
<evidence type="ECO:0000313" key="11">
    <source>
        <dbReference type="Proteomes" id="UP001501047"/>
    </source>
</evidence>
<keyword evidence="8" id="KW-1133">Transmembrane helix</keyword>
<accession>A0ABN1KLT5</accession>
<evidence type="ECO:0000256" key="4">
    <source>
        <dbReference type="ARBA" id="ARBA00022960"/>
    </source>
</evidence>
<dbReference type="Proteomes" id="UP001501047">
    <property type="component" value="Unassembled WGS sequence"/>
</dbReference>
<dbReference type="Pfam" id="PF00768">
    <property type="entry name" value="Peptidase_S11"/>
    <property type="match status" value="1"/>
</dbReference>
<comment type="similarity">
    <text evidence="1 7">Belongs to the peptidase S11 family.</text>
</comment>
<proteinExistence type="inferred from homology"/>
<dbReference type="RefSeq" id="WP_343824715.1">
    <property type="nucleotide sequence ID" value="NZ_BAAACI010000002.1"/>
</dbReference>
<name>A0ABN1KLT5_CLOSU</name>
<keyword evidence="5" id="KW-0573">Peptidoglycan synthesis</keyword>
<dbReference type="Gene3D" id="3.40.710.10">
    <property type="entry name" value="DD-peptidase/beta-lactamase superfamily"/>
    <property type="match status" value="1"/>
</dbReference>
<evidence type="ECO:0000256" key="1">
    <source>
        <dbReference type="ARBA" id="ARBA00007164"/>
    </source>
</evidence>
<sequence length="327" mass="36657">MTAYRQNCKRKKRKIKYVLSIPCVCGVCIIALFLSNHLISKNNFKIESTFKTQEARTSYEVNGITANNLYSSNAILISLGDNQILLNRSGDERIYPASLTKIMTAILAIENLPDLHEKVYLSEEMFKELYSEDASMAGFSPNERVEAIDLIYGVLLPSGAESCIGLANEIAGSEENYVKLMNEKAKKLGMNDTHFTNSTGLHHRKHYSTVNDIAKLLQYALQNDTFREAYTSKSYTTKSTNINPDGITFQSTMFKHMDTEYVNKGSIEGGKTGYTEEAKLCLASLAKINGKEYILVTANANGNPETEQFNILDAFNIYNQVFQNNAY</sequence>
<keyword evidence="8" id="KW-0472">Membrane</keyword>
<dbReference type="InterPro" id="IPR012338">
    <property type="entry name" value="Beta-lactam/transpept-like"/>
</dbReference>
<keyword evidence="4" id="KW-0133">Cell shape</keyword>
<keyword evidence="11" id="KW-1185">Reference proteome</keyword>
<evidence type="ECO:0000256" key="8">
    <source>
        <dbReference type="SAM" id="Phobius"/>
    </source>
</evidence>
<dbReference type="GO" id="GO:0004180">
    <property type="term" value="F:carboxypeptidase activity"/>
    <property type="evidence" value="ECO:0007669"/>
    <property type="project" value="UniProtKB-KW"/>
</dbReference>
<dbReference type="EMBL" id="BAAACI010000002">
    <property type="protein sequence ID" value="GAA0770160.1"/>
    <property type="molecule type" value="Genomic_DNA"/>
</dbReference>
<evidence type="ECO:0000256" key="6">
    <source>
        <dbReference type="ARBA" id="ARBA00023316"/>
    </source>
</evidence>
<feature type="domain" description="Peptidase S11 D-alanyl-D-alanine carboxypeptidase A N-terminal" evidence="9">
    <location>
        <begin position="65"/>
        <end position="301"/>
    </location>
</feature>
<evidence type="ECO:0000313" key="10">
    <source>
        <dbReference type="EMBL" id="GAA0770160.1"/>
    </source>
</evidence>
<dbReference type="InterPro" id="IPR001967">
    <property type="entry name" value="Peptidase_S11_N"/>
</dbReference>
<keyword evidence="10" id="KW-0645">Protease</keyword>